<dbReference type="InterPro" id="IPR011990">
    <property type="entry name" value="TPR-like_helical_dom_sf"/>
</dbReference>
<sequence>MATSNDRAILDSIINPLLPSDEFVSHIAQDDTADTDDSEAVKMAKEFEKQGVVCAESGKMDQALEMFGKAVDCSPMWASAYNNRAQALRLLKRNEEAMKDLDRAIELSHGKGKAACQAYCQRAMLHHYTGNEDLAYMDWESASKLGSQFAKNQLTQKNPYAALCNKMLHDVFKNLRQGTQIK</sequence>
<gene>
    <name evidence="3" type="ORF">GHT06_022458</name>
</gene>
<accession>A0AAD5PLM8</accession>
<protein>
    <submittedName>
        <fullName evidence="3">Uncharacterized protein</fullName>
    </submittedName>
</protein>
<name>A0AAD5PLM8_9CRUS</name>
<dbReference type="SMART" id="SM00028">
    <property type="entry name" value="TPR"/>
    <property type="match status" value="3"/>
</dbReference>
<dbReference type="Proteomes" id="UP000820818">
    <property type="component" value="Linkage Group LG10"/>
</dbReference>
<proteinExistence type="inferred from homology"/>
<organism evidence="3 4">
    <name type="scientific">Daphnia sinensis</name>
    <dbReference type="NCBI Taxonomy" id="1820382"/>
    <lineage>
        <taxon>Eukaryota</taxon>
        <taxon>Metazoa</taxon>
        <taxon>Ecdysozoa</taxon>
        <taxon>Arthropoda</taxon>
        <taxon>Crustacea</taxon>
        <taxon>Branchiopoda</taxon>
        <taxon>Diplostraca</taxon>
        <taxon>Cladocera</taxon>
        <taxon>Anomopoda</taxon>
        <taxon>Daphniidae</taxon>
        <taxon>Daphnia</taxon>
        <taxon>Daphnia similis group</taxon>
    </lineage>
</organism>
<keyword evidence="4" id="KW-1185">Reference proteome</keyword>
<evidence type="ECO:0000313" key="4">
    <source>
        <dbReference type="Proteomes" id="UP000820818"/>
    </source>
</evidence>
<feature type="repeat" description="TPR" evidence="2">
    <location>
        <begin position="44"/>
        <end position="77"/>
    </location>
</feature>
<dbReference type="PROSITE" id="PS50005">
    <property type="entry name" value="TPR"/>
    <property type="match status" value="1"/>
</dbReference>
<dbReference type="AlphaFoldDB" id="A0AAD5PLM8"/>
<dbReference type="InterPro" id="IPR038906">
    <property type="entry name" value="TTC36"/>
</dbReference>
<dbReference type="Pfam" id="PF00515">
    <property type="entry name" value="TPR_1"/>
    <property type="match status" value="1"/>
</dbReference>
<dbReference type="EMBL" id="WJBH02000010">
    <property type="protein sequence ID" value="KAI9552121.1"/>
    <property type="molecule type" value="Genomic_DNA"/>
</dbReference>
<comment type="similarity">
    <text evidence="1">Belongs to the TTC36 family.</text>
</comment>
<comment type="caution">
    <text evidence="3">The sequence shown here is derived from an EMBL/GenBank/DDBJ whole genome shotgun (WGS) entry which is preliminary data.</text>
</comment>
<evidence type="ECO:0000256" key="1">
    <source>
        <dbReference type="ARBA" id="ARBA00006995"/>
    </source>
</evidence>
<dbReference type="InterPro" id="IPR019734">
    <property type="entry name" value="TPR_rpt"/>
</dbReference>
<dbReference type="PANTHER" id="PTHR21405">
    <property type="entry name" value="CDNA SEQUENCE BC021608"/>
    <property type="match status" value="1"/>
</dbReference>
<keyword evidence="2" id="KW-0802">TPR repeat</keyword>
<reference evidence="3 4" key="1">
    <citation type="submission" date="2022-05" db="EMBL/GenBank/DDBJ databases">
        <title>A multi-omics perspective on studying reproductive biology in Daphnia sinensis.</title>
        <authorList>
            <person name="Jia J."/>
        </authorList>
    </citation>
    <scope>NUCLEOTIDE SEQUENCE [LARGE SCALE GENOMIC DNA]</scope>
    <source>
        <strain evidence="3 4">WSL</strain>
    </source>
</reference>
<evidence type="ECO:0000256" key="2">
    <source>
        <dbReference type="PROSITE-ProRule" id="PRU00339"/>
    </source>
</evidence>
<dbReference type="Gene3D" id="1.25.40.10">
    <property type="entry name" value="Tetratricopeptide repeat domain"/>
    <property type="match status" value="1"/>
</dbReference>
<dbReference type="PANTHER" id="PTHR21405:SF0">
    <property type="entry name" value="TETRATRICOPEPTIDE REPEAT PROTEIN 36"/>
    <property type="match status" value="1"/>
</dbReference>
<evidence type="ECO:0000313" key="3">
    <source>
        <dbReference type="EMBL" id="KAI9552121.1"/>
    </source>
</evidence>
<dbReference type="GO" id="GO:0006570">
    <property type="term" value="P:tyrosine metabolic process"/>
    <property type="evidence" value="ECO:0007669"/>
    <property type="project" value="TreeGrafter"/>
</dbReference>
<dbReference type="SUPFAM" id="SSF48452">
    <property type="entry name" value="TPR-like"/>
    <property type="match status" value="1"/>
</dbReference>